<dbReference type="InterPro" id="IPR040618">
    <property type="entry name" value="Pre-Nudix"/>
</dbReference>
<dbReference type="GO" id="GO:0005739">
    <property type="term" value="C:mitochondrion"/>
    <property type="evidence" value="ECO:0007669"/>
    <property type="project" value="UniProtKB-SubCell"/>
</dbReference>
<keyword evidence="3" id="KW-0496">Mitochondrion</keyword>
<comment type="function">
    <text evidence="3">May contribute to the regulation of cell proliferation.</text>
</comment>
<dbReference type="GO" id="GO:0035529">
    <property type="term" value="F:NADH pyrophosphatase activity"/>
    <property type="evidence" value="ECO:0007669"/>
    <property type="project" value="TreeGrafter"/>
</dbReference>
<reference evidence="6" key="1">
    <citation type="journal article" date="2006" name="Science">
        <title>Ancient noncoding elements conserved in the human genome.</title>
        <authorList>
            <person name="Venkatesh B."/>
            <person name="Kirkness E.F."/>
            <person name="Loh Y.H."/>
            <person name="Halpern A.L."/>
            <person name="Lee A.P."/>
            <person name="Johnson J."/>
            <person name="Dandona N."/>
            <person name="Viswanathan L.D."/>
            <person name="Tay A."/>
            <person name="Venter J.C."/>
            <person name="Strausberg R.L."/>
            <person name="Brenner S."/>
        </authorList>
    </citation>
    <scope>NUCLEOTIDE SEQUENCE [LARGE SCALE GENOMIC DNA]</scope>
</reference>
<evidence type="ECO:0000313" key="5">
    <source>
        <dbReference type="Ensembl" id="ENSCMIP00000020554.1"/>
    </source>
</evidence>
<evidence type="ECO:0000256" key="3">
    <source>
        <dbReference type="RuleBase" id="RU368106"/>
    </source>
</evidence>
<organism evidence="5 6">
    <name type="scientific">Callorhinchus milii</name>
    <name type="common">Ghost shark</name>
    <dbReference type="NCBI Taxonomy" id="7868"/>
    <lineage>
        <taxon>Eukaryota</taxon>
        <taxon>Metazoa</taxon>
        <taxon>Chordata</taxon>
        <taxon>Craniata</taxon>
        <taxon>Vertebrata</taxon>
        <taxon>Chondrichthyes</taxon>
        <taxon>Holocephali</taxon>
        <taxon>Chimaeriformes</taxon>
        <taxon>Callorhinchidae</taxon>
        <taxon>Callorhinchus</taxon>
    </lineage>
</organism>
<evidence type="ECO:0000313" key="6">
    <source>
        <dbReference type="Proteomes" id="UP000314986"/>
    </source>
</evidence>
<dbReference type="PANTHER" id="PTHR13994">
    <property type="entry name" value="NUDIX HYDROLASE RELATED"/>
    <property type="match status" value="1"/>
</dbReference>
<dbReference type="GO" id="GO:0005634">
    <property type="term" value="C:nucleus"/>
    <property type="evidence" value="ECO:0007669"/>
    <property type="project" value="UniProtKB-SubCell"/>
</dbReference>
<evidence type="ECO:0000259" key="4">
    <source>
        <dbReference type="Pfam" id="PF18290"/>
    </source>
</evidence>
<comment type="similarity">
    <text evidence="1 3">Belongs to the Nudix hydrolase family.</text>
</comment>
<dbReference type="Ensembl" id="ENSCMIT00000020928.1">
    <property type="protein sequence ID" value="ENSCMIP00000020554.1"/>
    <property type="gene ID" value="ENSCMIG00000009463.1"/>
</dbReference>
<evidence type="ECO:0000256" key="2">
    <source>
        <dbReference type="ARBA" id="ARBA00022801"/>
    </source>
</evidence>
<name>A0A4W3II44_CALMI</name>
<keyword evidence="2 3" id="KW-0378">Hydrolase</keyword>
<dbReference type="Proteomes" id="UP000314986">
    <property type="component" value="Unassembled WGS sequence"/>
</dbReference>
<reference evidence="5" key="4">
    <citation type="submission" date="2025-08" db="UniProtKB">
        <authorList>
            <consortium name="Ensembl"/>
        </authorList>
    </citation>
    <scope>IDENTIFICATION</scope>
</reference>
<protein>
    <recommendedName>
        <fullName evidence="3">Nucleoside diphosphate-linked moiety X motif 6</fullName>
        <shortName evidence="3">Nudix motif 6</shortName>
        <ecNumber evidence="3">3.6.1.-</ecNumber>
    </recommendedName>
</protein>
<dbReference type="PRINTS" id="PR01356">
    <property type="entry name" value="GFGPROTEIN"/>
</dbReference>
<comment type="subcellular location">
    <subcellularLocation>
        <location evidence="3">Cytoplasm</location>
    </subcellularLocation>
    <subcellularLocation>
        <location evidence="3">Nucleus</location>
    </subcellularLocation>
    <subcellularLocation>
        <location evidence="3">Mitochondrion</location>
    </subcellularLocation>
</comment>
<reference evidence="6" key="3">
    <citation type="journal article" date="2014" name="Nature">
        <title>Elephant shark genome provides unique insights into gnathostome evolution.</title>
        <authorList>
            <consortium name="International Elephant Shark Genome Sequencing Consortium"/>
            <person name="Venkatesh B."/>
            <person name="Lee A.P."/>
            <person name="Ravi V."/>
            <person name="Maurya A.K."/>
            <person name="Lian M.M."/>
            <person name="Swann J.B."/>
            <person name="Ohta Y."/>
            <person name="Flajnik M.F."/>
            <person name="Sutoh Y."/>
            <person name="Kasahara M."/>
            <person name="Hoon S."/>
            <person name="Gangu V."/>
            <person name="Roy S.W."/>
            <person name="Irimia M."/>
            <person name="Korzh V."/>
            <person name="Kondrychyn I."/>
            <person name="Lim Z.W."/>
            <person name="Tay B.H."/>
            <person name="Tohari S."/>
            <person name="Kong K.W."/>
            <person name="Ho S."/>
            <person name="Lorente-Galdos B."/>
            <person name="Quilez J."/>
            <person name="Marques-Bonet T."/>
            <person name="Raney B.J."/>
            <person name="Ingham P.W."/>
            <person name="Tay A."/>
            <person name="Hillier L.W."/>
            <person name="Minx P."/>
            <person name="Boehm T."/>
            <person name="Wilson R.K."/>
            <person name="Brenner S."/>
            <person name="Warren W.C."/>
        </authorList>
    </citation>
    <scope>NUCLEOTIDE SEQUENCE [LARGE SCALE GENOMIC DNA]</scope>
</reference>
<dbReference type="PANTHER" id="PTHR13994:SF46">
    <property type="entry name" value="NUCLEOSIDE DIPHOSPHATE-LINKED MOIETY X MOTIF 6"/>
    <property type="match status" value="1"/>
</dbReference>
<keyword evidence="3" id="KW-0539">Nucleus</keyword>
<dbReference type="GeneTree" id="ENSGT00390000008458"/>
<dbReference type="Gene3D" id="3.40.630.30">
    <property type="match status" value="1"/>
</dbReference>
<accession>A0A4W3II44</accession>
<keyword evidence="3" id="KW-0963">Cytoplasm</keyword>
<dbReference type="EC" id="3.6.1.-" evidence="3"/>
<dbReference type="GO" id="GO:0051287">
    <property type="term" value="F:NAD binding"/>
    <property type="evidence" value="ECO:0007669"/>
    <property type="project" value="TreeGrafter"/>
</dbReference>
<sequence>PDCVLCGRSRIVTCFVPFADSLERWRGEGRVAVWLRVPILQSRFIAAAAAEGFTFHHAEKDCSTLALWLAQGQSRLPPRATHQVGVAAVIPFLKLITRVGV</sequence>
<keyword evidence="6" id="KW-1185">Reference proteome</keyword>
<evidence type="ECO:0000256" key="1">
    <source>
        <dbReference type="ARBA" id="ARBA00005582"/>
    </source>
</evidence>
<reference evidence="5" key="5">
    <citation type="submission" date="2025-09" db="UniProtKB">
        <authorList>
            <consortium name="Ensembl"/>
        </authorList>
    </citation>
    <scope>IDENTIFICATION</scope>
</reference>
<dbReference type="AlphaFoldDB" id="A0A4W3II44"/>
<reference evidence="6" key="2">
    <citation type="journal article" date="2007" name="PLoS Biol.">
        <title>Survey sequencing and comparative analysis of the elephant shark (Callorhinchus milii) genome.</title>
        <authorList>
            <person name="Venkatesh B."/>
            <person name="Kirkness E.F."/>
            <person name="Loh Y.H."/>
            <person name="Halpern A.L."/>
            <person name="Lee A.P."/>
            <person name="Johnson J."/>
            <person name="Dandona N."/>
            <person name="Viswanathan L.D."/>
            <person name="Tay A."/>
            <person name="Venter J.C."/>
            <person name="Strausberg R.L."/>
            <person name="Brenner S."/>
        </authorList>
    </citation>
    <scope>NUCLEOTIDE SEQUENCE [LARGE SCALE GENOMIC DNA]</scope>
</reference>
<dbReference type="InterPro" id="IPR003293">
    <property type="entry name" value="Nudix_hydrolase6-like"/>
</dbReference>
<dbReference type="GO" id="GO:0047631">
    <property type="term" value="F:ADP-ribose diphosphatase activity"/>
    <property type="evidence" value="ECO:0007669"/>
    <property type="project" value="TreeGrafter"/>
</dbReference>
<dbReference type="Pfam" id="PF18290">
    <property type="entry name" value="Nudix_hydro"/>
    <property type="match status" value="1"/>
</dbReference>
<proteinExistence type="inferred from homology"/>
<comment type="subunit">
    <text evidence="3">Monomer and homodimer.</text>
</comment>
<feature type="domain" description="Pre-nudix hydrolase" evidence="4">
    <location>
        <begin position="19"/>
        <end position="69"/>
    </location>
</feature>